<dbReference type="SUPFAM" id="SSF55159">
    <property type="entry name" value="eIF1-like"/>
    <property type="match status" value="1"/>
</dbReference>
<dbReference type="EnsemblMetazoa" id="XM_014390744.2">
    <property type="protein sequence ID" value="XP_014246230.1"/>
    <property type="gene ID" value="LOC106664760"/>
</dbReference>
<dbReference type="AlphaFoldDB" id="A0A8I6RHA3"/>
<dbReference type="CDD" id="cd11610">
    <property type="entry name" value="eIF2D_N"/>
    <property type="match status" value="1"/>
</dbReference>
<name>A0A8I6RHA3_CIMLE</name>
<dbReference type="InterPro" id="IPR048248">
    <property type="entry name" value="PUA_eIF2d-like"/>
</dbReference>
<dbReference type="InterPro" id="IPR036885">
    <property type="entry name" value="SWIB_MDM2_dom_sf"/>
</dbReference>
<dbReference type="Pfam" id="PF01253">
    <property type="entry name" value="SUI1"/>
    <property type="match status" value="1"/>
</dbReference>
<dbReference type="Pfam" id="PF26292">
    <property type="entry name" value="PUA_elF2D"/>
    <property type="match status" value="1"/>
</dbReference>
<dbReference type="InterPro" id="IPR058886">
    <property type="entry name" value="SWIB_eIF2D"/>
</dbReference>
<dbReference type="Pfam" id="PF17832">
    <property type="entry name" value="Pre-PUA"/>
    <property type="match status" value="1"/>
</dbReference>
<evidence type="ECO:0000313" key="4">
    <source>
        <dbReference type="EnsemblMetazoa" id="XP_014246230.1"/>
    </source>
</evidence>
<reference evidence="4" key="1">
    <citation type="submission" date="2022-01" db="UniProtKB">
        <authorList>
            <consortium name="EnsemblMetazoa"/>
        </authorList>
    </citation>
    <scope>IDENTIFICATION</scope>
</reference>
<accession>A0A8I6RHA3</accession>
<organism evidence="4 5">
    <name type="scientific">Cimex lectularius</name>
    <name type="common">Bed bug</name>
    <name type="synonym">Acanthia lectularia</name>
    <dbReference type="NCBI Taxonomy" id="79782"/>
    <lineage>
        <taxon>Eukaryota</taxon>
        <taxon>Metazoa</taxon>
        <taxon>Ecdysozoa</taxon>
        <taxon>Arthropoda</taxon>
        <taxon>Hexapoda</taxon>
        <taxon>Insecta</taxon>
        <taxon>Pterygota</taxon>
        <taxon>Neoptera</taxon>
        <taxon>Paraneoptera</taxon>
        <taxon>Hemiptera</taxon>
        <taxon>Heteroptera</taxon>
        <taxon>Panheteroptera</taxon>
        <taxon>Cimicomorpha</taxon>
        <taxon>Cimicidae</taxon>
        <taxon>Cimex</taxon>
    </lineage>
</organism>
<sequence>MFRRAIKIKSSTTLKGSAKKRLVQQVLGKFPNMTEDDFYSIFPRKDNILEVKICSNSKFYMVYSVQNIPLLIENEKSYIPTVFLLWQHPSFVKTVTTHEPVIDKLINGADLMIPGLKFQDEDECYPSFEKDEVVSIAIQSNFASLAVGTTAISSESINSNNAHGKAVLIMHTINDELYKLAQHPPEKPIITSDILSKKSDENAETSKSQEECTTNTVEAESEIEPVKSEEVTDQNIDYNYILKKYFLVGLLNLPKDSLPILTSIFYKTKFLSALPEDVNFDIKKTSYKKLSGFVKNLANNLIIGMEEVQGVQKIISVDYSHPEFVEFIQFKESGQSKQPQKKQKVLIEEMYRITSGGLQILGHYNYKKGDLITPGDVRTHVMEYVKKKQVEPSPVKGCVFLDDELVSILKTKERQITWKELFDKFFHLLSVVSIVTLPNGQQVKQNSKLHPIDIKVASRCNNKKVTIVSNLQTFGIDVKDFAHDCQLAVAASATVNELPGHQKDLQCQIQGNHAIMIRKVLLEKYGVPTKYIIGGEEKAKKN</sequence>
<feature type="domain" description="SUI1" evidence="3">
    <location>
        <begin position="452"/>
        <end position="525"/>
    </location>
</feature>
<dbReference type="Pfam" id="PF26291">
    <property type="entry name" value="SWIB_eIF2D"/>
    <property type="match status" value="1"/>
</dbReference>
<dbReference type="InterPro" id="IPR057429">
    <property type="entry name" value="WH_eIF2D"/>
</dbReference>
<evidence type="ECO:0000313" key="5">
    <source>
        <dbReference type="Proteomes" id="UP000494040"/>
    </source>
</evidence>
<dbReference type="PROSITE" id="PS50890">
    <property type="entry name" value="PUA"/>
    <property type="match status" value="1"/>
</dbReference>
<proteinExistence type="predicted"/>
<dbReference type="GeneID" id="106664760"/>
<dbReference type="GO" id="GO:0003723">
    <property type="term" value="F:RNA binding"/>
    <property type="evidence" value="ECO:0007669"/>
    <property type="project" value="InterPro"/>
</dbReference>
<keyword evidence="5" id="KW-1185">Reference proteome</keyword>
<feature type="region of interest" description="Disordered" evidence="2">
    <location>
        <begin position="193"/>
        <end position="220"/>
    </location>
</feature>
<dbReference type="CTD" id="1939"/>
<dbReference type="NCBIfam" id="TIGR00451">
    <property type="entry name" value="unchar_dom_2"/>
    <property type="match status" value="1"/>
</dbReference>
<dbReference type="InterPro" id="IPR036877">
    <property type="entry name" value="SUI1_dom_sf"/>
</dbReference>
<dbReference type="Gene3D" id="3.10.400.20">
    <property type="match status" value="1"/>
</dbReference>
<dbReference type="InterPro" id="IPR015947">
    <property type="entry name" value="PUA-like_sf"/>
</dbReference>
<protein>
    <recommendedName>
        <fullName evidence="3">SUI1 domain-containing protein</fullName>
    </recommendedName>
</protein>
<evidence type="ECO:0000256" key="1">
    <source>
        <dbReference type="ARBA" id="ARBA00022490"/>
    </source>
</evidence>
<dbReference type="SUPFAM" id="SSF47592">
    <property type="entry name" value="SWIB/MDM2 domain"/>
    <property type="match status" value="1"/>
</dbReference>
<dbReference type="OMA" id="MFLKPYR"/>
<dbReference type="GO" id="GO:0001731">
    <property type="term" value="P:formation of translation preinitiation complex"/>
    <property type="evidence" value="ECO:0007669"/>
    <property type="project" value="InterPro"/>
</dbReference>
<dbReference type="InterPro" id="IPR039759">
    <property type="entry name" value="eIF2D_SUI1"/>
</dbReference>
<evidence type="ECO:0000259" key="3">
    <source>
        <dbReference type="PROSITE" id="PS50296"/>
    </source>
</evidence>
<dbReference type="OrthoDB" id="199771at2759"/>
<dbReference type="InterPro" id="IPR004521">
    <property type="entry name" value="Uncharacterised_CHP00451"/>
</dbReference>
<dbReference type="InterPro" id="IPR039757">
    <property type="entry name" value="EIF2D"/>
</dbReference>
<dbReference type="Proteomes" id="UP000494040">
    <property type="component" value="Unassembled WGS sequence"/>
</dbReference>
<dbReference type="PANTHER" id="PTHR12217">
    <property type="entry name" value="EUKARYOTIC TRANSLATION INITIATION FACTOR 2D"/>
    <property type="match status" value="1"/>
</dbReference>
<dbReference type="CDD" id="cd11608">
    <property type="entry name" value="eIF2D_C"/>
    <property type="match status" value="1"/>
</dbReference>
<dbReference type="InterPro" id="IPR041366">
    <property type="entry name" value="Pre-PUA"/>
</dbReference>
<dbReference type="CDD" id="cd21156">
    <property type="entry name" value="PUA_eIF2d-like"/>
    <property type="match status" value="1"/>
</dbReference>
<dbReference type="KEGG" id="clec:106664760"/>
<dbReference type="GO" id="GO:0003743">
    <property type="term" value="F:translation initiation factor activity"/>
    <property type="evidence" value="ECO:0007669"/>
    <property type="project" value="InterPro"/>
</dbReference>
<dbReference type="InterPro" id="IPR001950">
    <property type="entry name" value="SUI1"/>
</dbReference>
<dbReference type="InterPro" id="IPR048247">
    <property type="entry name" value="eIF2D_N"/>
</dbReference>
<dbReference type="Pfam" id="PF25304">
    <property type="entry name" value="WHD_eIF2D"/>
    <property type="match status" value="1"/>
</dbReference>
<dbReference type="PANTHER" id="PTHR12217:SF4">
    <property type="entry name" value="EUKARYOTIC TRANSLATION INITIATION FACTOR 2D"/>
    <property type="match status" value="1"/>
</dbReference>
<dbReference type="SUPFAM" id="SSF88697">
    <property type="entry name" value="PUA domain-like"/>
    <property type="match status" value="1"/>
</dbReference>
<dbReference type="PROSITE" id="PS50296">
    <property type="entry name" value="SUI1"/>
    <property type="match status" value="1"/>
</dbReference>
<dbReference type="RefSeq" id="XP_014246230.1">
    <property type="nucleotide sequence ID" value="XM_014390744.2"/>
</dbReference>
<dbReference type="Gene3D" id="3.30.780.10">
    <property type="entry name" value="SUI1-like domain"/>
    <property type="match status" value="1"/>
</dbReference>
<evidence type="ECO:0000256" key="2">
    <source>
        <dbReference type="SAM" id="MobiDB-lite"/>
    </source>
</evidence>
<keyword evidence="1" id="KW-0963">Cytoplasm</keyword>